<accession>A0ABV0SQE5</accession>
<gene>
    <name evidence="1" type="ORF">ILYODFUR_030189</name>
</gene>
<evidence type="ECO:0000313" key="1">
    <source>
        <dbReference type="EMBL" id="MEQ2222799.1"/>
    </source>
</evidence>
<comment type="caution">
    <text evidence="1">The sequence shown here is derived from an EMBL/GenBank/DDBJ whole genome shotgun (WGS) entry which is preliminary data.</text>
</comment>
<sequence>MCSYWSNSLVSPLQQCVQVFQMKCNASKKSHVTFLCSDKVCLVSVNRNLKYAVFSFLLLAISQHVFLTGREERVQPASPLEVVSCGQRCQFTQFSSAERFLCIFVILEY</sequence>
<proteinExistence type="predicted"/>
<protein>
    <submittedName>
        <fullName evidence="1">Uncharacterized protein</fullName>
    </submittedName>
</protein>
<reference evidence="1 2" key="1">
    <citation type="submission" date="2021-06" db="EMBL/GenBank/DDBJ databases">
        <authorList>
            <person name="Palmer J.M."/>
        </authorList>
    </citation>
    <scope>NUCLEOTIDE SEQUENCE [LARGE SCALE GENOMIC DNA]</scope>
    <source>
        <strain evidence="2">if_2019</strain>
        <tissue evidence="1">Muscle</tissue>
    </source>
</reference>
<organism evidence="1 2">
    <name type="scientific">Ilyodon furcidens</name>
    <name type="common">goldbreast splitfin</name>
    <dbReference type="NCBI Taxonomy" id="33524"/>
    <lineage>
        <taxon>Eukaryota</taxon>
        <taxon>Metazoa</taxon>
        <taxon>Chordata</taxon>
        <taxon>Craniata</taxon>
        <taxon>Vertebrata</taxon>
        <taxon>Euteleostomi</taxon>
        <taxon>Actinopterygii</taxon>
        <taxon>Neopterygii</taxon>
        <taxon>Teleostei</taxon>
        <taxon>Neoteleostei</taxon>
        <taxon>Acanthomorphata</taxon>
        <taxon>Ovalentaria</taxon>
        <taxon>Atherinomorphae</taxon>
        <taxon>Cyprinodontiformes</taxon>
        <taxon>Goodeidae</taxon>
        <taxon>Ilyodon</taxon>
    </lineage>
</organism>
<name>A0ABV0SQE5_9TELE</name>
<dbReference type="EMBL" id="JAHRIQ010004432">
    <property type="protein sequence ID" value="MEQ2222799.1"/>
    <property type="molecule type" value="Genomic_DNA"/>
</dbReference>
<keyword evidence="2" id="KW-1185">Reference proteome</keyword>
<evidence type="ECO:0000313" key="2">
    <source>
        <dbReference type="Proteomes" id="UP001482620"/>
    </source>
</evidence>
<dbReference type="Proteomes" id="UP001482620">
    <property type="component" value="Unassembled WGS sequence"/>
</dbReference>